<dbReference type="Proteomes" id="UP001146670">
    <property type="component" value="Unassembled WGS sequence"/>
</dbReference>
<keyword evidence="6" id="KW-1185">Reference proteome</keyword>
<dbReference type="Pfam" id="PF00149">
    <property type="entry name" value="Metallophos"/>
    <property type="match status" value="1"/>
</dbReference>
<dbReference type="PRINTS" id="PR01607">
    <property type="entry name" value="APYRASEFAMLY"/>
</dbReference>
<accession>A0A9X3JCU8</accession>
<evidence type="ECO:0000259" key="4">
    <source>
        <dbReference type="Pfam" id="PF02872"/>
    </source>
</evidence>
<dbReference type="Gene3D" id="3.90.780.10">
    <property type="entry name" value="5'-Nucleotidase, C-terminal domain"/>
    <property type="match status" value="1"/>
</dbReference>
<dbReference type="InterPro" id="IPR029052">
    <property type="entry name" value="Metallo-depent_PP-like"/>
</dbReference>
<dbReference type="EMBL" id="JAPRFR010000001">
    <property type="protein sequence ID" value="MCZ0725128.1"/>
    <property type="molecule type" value="Genomic_DNA"/>
</dbReference>
<dbReference type="AlphaFoldDB" id="A0A9X3JCU8"/>
<dbReference type="GO" id="GO:0016787">
    <property type="term" value="F:hydrolase activity"/>
    <property type="evidence" value="ECO:0007669"/>
    <property type="project" value="UniProtKB-KW"/>
</dbReference>
<dbReference type="SUPFAM" id="SSF55816">
    <property type="entry name" value="5'-nucleotidase (syn. UDP-sugar hydrolase), C-terminal domain"/>
    <property type="match status" value="1"/>
</dbReference>
<comment type="similarity">
    <text evidence="2">Belongs to the 5'-nucleotidase family.</text>
</comment>
<evidence type="ECO:0000313" key="6">
    <source>
        <dbReference type="Proteomes" id="UP001146670"/>
    </source>
</evidence>
<dbReference type="PANTHER" id="PTHR11575">
    <property type="entry name" value="5'-NUCLEOTIDASE-RELATED"/>
    <property type="match status" value="1"/>
</dbReference>
<dbReference type="InterPro" id="IPR008334">
    <property type="entry name" value="5'-Nucleotdase_C"/>
</dbReference>
<proteinExistence type="inferred from homology"/>
<dbReference type="InterPro" id="IPR036907">
    <property type="entry name" value="5'-Nucleotdase_C_sf"/>
</dbReference>
<sequence length="516" mass="57489">MQITLLATSDVHGYITADSFQEPGVKLGQGYSRAISVIEAEREKAPGPVLYIDNGDFIQGSPLAAYYHDQASVDRLISAANLGQADLAVIGNHEFNYGLERLDQAIEAAQYPILCANILRNGQPLGQPYKIYDFDHVKIGVLGLTTAYIPHWEQAENIVGLSFQSALEAAQKWVPHLKNNLACDLVVISYHGGFERDLETDQKSEEDTGENEGWKLLNSALPIDALITGHQHRQIAGVKNGIPTIQPGSRGEFVGKITLEVEDKQVKDAQAELLVTADSPESDTISNSFQDEMNQVNIWLDQVLGGAESDFRVNNIASAQINDHPFAQLLNQIACQYMNNDVSATVFFGPDVKGFHGQIRRRDVLNNYPFPNTLVNVRLKGSELRDILEKNAAYFDLDDQGQVVISEDELRPKMRVYNFDFYYGIHYNMDISQAIGQRIGEIKKDDQTIGPDDEITVTVNNYRAVGGGDFPHFSMDKAVTADSTTMPNLIMDYIEKENQINLNFTPHYHVYGCQDK</sequence>
<dbReference type="GO" id="GO:0000166">
    <property type="term" value="F:nucleotide binding"/>
    <property type="evidence" value="ECO:0007669"/>
    <property type="project" value="UniProtKB-KW"/>
</dbReference>
<evidence type="ECO:0000259" key="3">
    <source>
        <dbReference type="Pfam" id="PF00149"/>
    </source>
</evidence>
<dbReference type="SUPFAM" id="SSF56300">
    <property type="entry name" value="Metallo-dependent phosphatases"/>
    <property type="match status" value="1"/>
</dbReference>
<evidence type="ECO:0000256" key="1">
    <source>
        <dbReference type="ARBA" id="ARBA00022729"/>
    </source>
</evidence>
<dbReference type="InterPro" id="IPR006179">
    <property type="entry name" value="5_nucleotidase/apyrase"/>
</dbReference>
<dbReference type="Pfam" id="PF02872">
    <property type="entry name" value="5_nucleotid_C"/>
    <property type="match status" value="1"/>
</dbReference>
<protein>
    <submittedName>
        <fullName evidence="5">Bifunctional UDP-sugar hydrolase/5'-nucleotidase</fullName>
    </submittedName>
</protein>
<feature type="domain" description="5'-Nucleotidase C-terminal" evidence="4">
    <location>
        <begin position="314"/>
        <end position="474"/>
    </location>
</feature>
<name>A0A9X3JCU8_9LACT</name>
<organism evidence="5 6">
    <name type="scientific">Aerococcus kribbianus</name>
    <dbReference type="NCBI Taxonomy" id="2999064"/>
    <lineage>
        <taxon>Bacteria</taxon>
        <taxon>Bacillati</taxon>
        <taxon>Bacillota</taxon>
        <taxon>Bacilli</taxon>
        <taxon>Lactobacillales</taxon>
        <taxon>Aerococcaceae</taxon>
        <taxon>Aerococcus</taxon>
    </lineage>
</organism>
<evidence type="ECO:0000313" key="5">
    <source>
        <dbReference type="EMBL" id="MCZ0725128.1"/>
    </source>
</evidence>
<keyword evidence="2" id="KW-0547">Nucleotide-binding</keyword>
<dbReference type="RefSeq" id="WP_268751456.1">
    <property type="nucleotide sequence ID" value="NZ_JAPRFQ010000001.1"/>
</dbReference>
<keyword evidence="1" id="KW-0732">Signal</keyword>
<feature type="domain" description="Calcineurin-like phosphoesterase" evidence="3">
    <location>
        <begin position="4"/>
        <end position="233"/>
    </location>
</feature>
<comment type="caution">
    <text evidence="5">The sequence shown here is derived from an EMBL/GenBank/DDBJ whole genome shotgun (WGS) entry which is preliminary data.</text>
</comment>
<dbReference type="Gene3D" id="3.60.21.10">
    <property type="match status" value="1"/>
</dbReference>
<dbReference type="GO" id="GO:0009166">
    <property type="term" value="P:nucleotide catabolic process"/>
    <property type="evidence" value="ECO:0007669"/>
    <property type="project" value="InterPro"/>
</dbReference>
<reference evidence="5" key="1">
    <citation type="submission" date="2022-12" db="EMBL/GenBank/DDBJ databases">
        <title>Description and comparative metabolic analysis of Aerococcus sp. nov., isolated from the feces of a pig.</title>
        <authorList>
            <person name="Chang Y.-H."/>
        </authorList>
    </citation>
    <scope>NUCLEOTIDE SEQUENCE</scope>
    <source>
        <strain evidence="5">YH-aer222</strain>
    </source>
</reference>
<dbReference type="GO" id="GO:0030288">
    <property type="term" value="C:outer membrane-bounded periplasmic space"/>
    <property type="evidence" value="ECO:0007669"/>
    <property type="project" value="TreeGrafter"/>
</dbReference>
<evidence type="ECO:0000256" key="2">
    <source>
        <dbReference type="RuleBase" id="RU362119"/>
    </source>
</evidence>
<keyword evidence="2 5" id="KW-0378">Hydrolase</keyword>
<gene>
    <name evidence="5" type="ORF">OW157_00925</name>
</gene>
<dbReference type="PANTHER" id="PTHR11575:SF6">
    <property type="entry name" value="2',3'-CYCLIC-NUCLEOTIDE 2'-PHOSPHODIESTERASE_3'-NUCLEOTIDASE"/>
    <property type="match status" value="1"/>
</dbReference>
<dbReference type="InterPro" id="IPR004843">
    <property type="entry name" value="Calcineurin-like_PHP"/>
</dbReference>